<reference evidence="1 2" key="1">
    <citation type="journal article" date="2024" name="G3 (Bethesda)">
        <title>Genome assembly of Hibiscus sabdariffa L. provides insights into metabolisms of medicinal natural products.</title>
        <authorList>
            <person name="Kim T."/>
        </authorList>
    </citation>
    <scope>NUCLEOTIDE SEQUENCE [LARGE SCALE GENOMIC DNA]</scope>
    <source>
        <strain evidence="1">TK-2024</strain>
        <tissue evidence="1">Old leaves</tissue>
    </source>
</reference>
<protein>
    <submittedName>
        <fullName evidence="1">Uncharacterized protein</fullName>
    </submittedName>
</protein>
<name>A0ABR2CFH5_9ROSI</name>
<sequence length="66" mass="7502">MQCFSPQQMLSGECFSIGEGAWRLEAIGAENQQAKQKTEMLSCFINIWEWQCYILHGIGTPCPFLT</sequence>
<proteinExistence type="predicted"/>
<keyword evidence="2" id="KW-1185">Reference proteome</keyword>
<dbReference type="EMBL" id="JBBPBM010000053">
    <property type="protein sequence ID" value="KAK8518146.1"/>
    <property type="molecule type" value="Genomic_DNA"/>
</dbReference>
<gene>
    <name evidence="1" type="ORF">V6N12_017304</name>
</gene>
<accession>A0ABR2CFH5</accession>
<dbReference type="Proteomes" id="UP001472677">
    <property type="component" value="Unassembled WGS sequence"/>
</dbReference>
<evidence type="ECO:0000313" key="2">
    <source>
        <dbReference type="Proteomes" id="UP001472677"/>
    </source>
</evidence>
<comment type="caution">
    <text evidence="1">The sequence shown here is derived from an EMBL/GenBank/DDBJ whole genome shotgun (WGS) entry which is preliminary data.</text>
</comment>
<evidence type="ECO:0000313" key="1">
    <source>
        <dbReference type="EMBL" id="KAK8518146.1"/>
    </source>
</evidence>
<organism evidence="1 2">
    <name type="scientific">Hibiscus sabdariffa</name>
    <name type="common">roselle</name>
    <dbReference type="NCBI Taxonomy" id="183260"/>
    <lineage>
        <taxon>Eukaryota</taxon>
        <taxon>Viridiplantae</taxon>
        <taxon>Streptophyta</taxon>
        <taxon>Embryophyta</taxon>
        <taxon>Tracheophyta</taxon>
        <taxon>Spermatophyta</taxon>
        <taxon>Magnoliopsida</taxon>
        <taxon>eudicotyledons</taxon>
        <taxon>Gunneridae</taxon>
        <taxon>Pentapetalae</taxon>
        <taxon>rosids</taxon>
        <taxon>malvids</taxon>
        <taxon>Malvales</taxon>
        <taxon>Malvaceae</taxon>
        <taxon>Malvoideae</taxon>
        <taxon>Hibiscus</taxon>
    </lineage>
</organism>